<dbReference type="InterPro" id="IPR012910">
    <property type="entry name" value="Plug_dom"/>
</dbReference>
<evidence type="ECO:0000256" key="6">
    <source>
        <dbReference type="ARBA" id="ARBA00022692"/>
    </source>
</evidence>
<feature type="signal peptide" evidence="15">
    <location>
        <begin position="1"/>
        <end position="25"/>
    </location>
</feature>
<dbReference type="SUPFAM" id="SSF56935">
    <property type="entry name" value="Porins"/>
    <property type="match status" value="1"/>
</dbReference>
<protein>
    <submittedName>
        <fullName evidence="19">TonB-dependent siderophore receptor</fullName>
    </submittedName>
</protein>
<dbReference type="InterPro" id="IPR010105">
    <property type="entry name" value="TonB_sidphr_rcpt"/>
</dbReference>
<evidence type="ECO:0000256" key="9">
    <source>
        <dbReference type="ARBA" id="ARBA00023065"/>
    </source>
</evidence>
<evidence type="ECO:0000256" key="1">
    <source>
        <dbReference type="ARBA" id="ARBA00004571"/>
    </source>
</evidence>
<sequence length="716" mass="78948">MVNQLTRLIFLTGIFSLLIACPSWAEQTAVRGNHETQTAQITPSSQLQITEVRLNPTDQELEIILETEGSEQLQPVSRIEGNSYIANIPNAQLRLRSSDEFRAQNPTSDITVVSVTNITSNTVRVTVTSTETPPQVALFDSDEGLIFSVTPTTSITQTPQASETPPDQDSIELLVTGEEDGYSIPNATTGTRTDTPLRDTPQSIQVIPQEVLEDQRVTRLTDALRNVSGVVQIGGFGGTTDQLNIRGFDAYDILSDGFQVIPGFTETANVEQIEVLKGPASILYGQISPGGIVNLVTKKPLSEPYFVTDLSIGSFSFYRPTIDISGPLNPEKTLLYRLNIAYENSGSFRDFVNSERFFIEPVFAWEISDRTDLSINLSYAYDNRTFDRGVVAFGRGIADIPISRFLGEPDDNSEVETFGVGYRLEHRFSESLTLRNAFQFISDDSLNYRAEPLELDEATGELIRNYRSNDTYAETYALQTDIVGKFATGSVQHTLLFGFDFSRQTSDYTRTQLLPELTPSINVFNPIYSFLLPSALADPTTRGGFTEITTTDELGIFLQNQVAFSDNLKLLVGGRFDIVDQGSFFQEANSASGSDSSNYAEAFSPRIGVVYQPIQPISLYASYSRSFQPNFGQRADGSLLEPERGTQYEVGIKADLNNGLSATLAAYEITKTNIATPDPNDPDFSIPIGEQRSRGIELDIAGEILPGWNILASYFI</sequence>
<accession>A0ABR9UU41</accession>
<evidence type="ECO:0000256" key="3">
    <source>
        <dbReference type="ARBA" id="ARBA00022448"/>
    </source>
</evidence>
<dbReference type="CDD" id="cd01347">
    <property type="entry name" value="ligand_gated_channel"/>
    <property type="match status" value="1"/>
</dbReference>
<dbReference type="Proteomes" id="UP000651156">
    <property type="component" value="Unassembled WGS sequence"/>
</dbReference>
<dbReference type="Pfam" id="PF11741">
    <property type="entry name" value="AMIN"/>
    <property type="match status" value="1"/>
</dbReference>
<evidence type="ECO:0000256" key="2">
    <source>
        <dbReference type="ARBA" id="ARBA00009810"/>
    </source>
</evidence>
<evidence type="ECO:0000259" key="16">
    <source>
        <dbReference type="Pfam" id="PF00593"/>
    </source>
</evidence>
<dbReference type="Pfam" id="PF00593">
    <property type="entry name" value="TonB_dep_Rec_b-barrel"/>
    <property type="match status" value="1"/>
</dbReference>
<evidence type="ECO:0000256" key="10">
    <source>
        <dbReference type="ARBA" id="ARBA00023077"/>
    </source>
</evidence>
<keyword evidence="6 13" id="KW-0812">Transmembrane</keyword>
<dbReference type="InterPro" id="IPR021731">
    <property type="entry name" value="AMIN_dom"/>
</dbReference>
<evidence type="ECO:0000256" key="4">
    <source>
        <dbReference type="ARBA" id="ARBA00022452"/>
    </source>
</evidence>
<comment type="similarity">
    <text evidence="2 13 14">Belongs to the TonB-dependent receptor family.</text>
</comment>
<evidence type="ECO:0000313" key="19">
    <source>
        <dbReference type="EMBL" id="MBE9191817.1"/>
    </source>
</evidence>
<evidence type="ECO:0000256" key="14">
    <source>
        <dbReference type="RuleBase" id="RU003357"/>
    </source>
</evidence>
<evidence type="ECO:0000256" key="15">
    <source>
        <dbReference type="SAM" id="SignalP"/>
    </source>
</evidence>
<dbReference type="Gene3D" id="2.170.130.10">
    <property type="entry name" value="TonB-dependent receptor, plug domain"/>
    <property type="match status" value="1"/>
</dbReference>
<dbReference type="InterPro" id="IPR037066">
    <property type="entry name" value="Plug_dom_sf"/>
</dbReference>
<evidence type="ECO:0000256" key="5">
    <source>
        <dbReference type="ARBA" id="ARBA00022496"/>
    </source>
</evidence>
<dbReference type="InterPro" id="IPR039426">
    <property type="entry name" value="TonB-dep_rcpt-like"/>
</dbReference>
<keyword evidence="5" id="KW-0410">Iron transport</keyword>
<keyword evidence="20" id="KW-1185">Reference proteome</keyword>
<evidence type="ECO:0000256" key="11">
    <source>
        <dbReference type="ARBA" id="ARBA00023136"/>
    </source>
</evidence>
<dbReference type="Pfam" id="PF07715">
    <property type="entry name" value="Plug"/>
    <property type="match status" value="1"/>
</dbReference>
<feature type="domain" description="TonB-dependent receptor-like beta-barrel" evidence="16">
    <location>
        <begin position="365"/>
        <end position="714"/>
    </location>
</feature>
<keyword evidence="7 15" id="KW-0732">Signal</keyword>
<name>A0ABR9UU41_9CHRO</name>
<dbReference type="InterPro" id="IPR000531">
    <property type="entry name" value="Beta-barrel_TonB"/>
</dbReference>
<feature type="domain" description="AMIN" evidence="18">
    <location>
        <begin position="52"/>
        <end position="148"/>
    </location>
</feature>
<dbReference type="PROSITE" id="PS51257">
    <property type="entry name" value="PROKAR_LIPOPROTEIN"/>
    <property type="match status" value="1"/>
</dbReference>
<keyword evidence="3 13" id="KW-0813">Transport</keyword>
<keyword evidence="11 13" id="KW-0472">Membrane</keyword>
<evidence type="ECO:0000256" key="12">
    <source>
        <dbReference type="ARBA" id="ARBA00023237"/>
    </source>
</evidence>
<keyword evidence="4 13" id="KW-1134">Transmembrane beta strand</keyword>
<evidence type="ECO:0000259" key="17">
    <source>
        <dbReference type="Pfam" id="PF07715"/>
    </source>
</evidence>
<evidence type="ECO:0000259" key="18">
    <source>
        <dbReference type="Pfam" id="PF11741"/>
    </source>
</evidence>
<gene>
    <name evidence="19" type="ORF">IQ230_15955</name>
</gene>
<dbReference type="PANTHER" id="PTHR32552">
    <property type="entry name" value="FERRICHROME IRON RECEPTOR-RELATED"/>
    <property type="match status" value="1"/>
</dbReference>
<comment type="caution">
    <text evidence="19">The sequence shown here is derived from an EMBL/GenBank/DDBJ whole genome shotgun (WGS) entry which is preliminary data.</text>
</comment>
<proteinExistence type="inferred from homology"/>
<evidence type="ECO:0000313" key="20">
    <source>
        <dbReference type="Proteomes" id="UP000651156"/>
    </source>
</evidence>
<dbReference type="InterPro" id="IPR036942">
    <property type="entry name" value="Beta-barrel_TonB_sf"/>
</dbReference>
<reference evidence="19 20" key="1">
    <citation type="submission" date="2020-10" db="EMBL/GenBank/DDBJ databases">
        <authorList>
            <person name="Castelo-Branco R."/>
            <person name="Eusebio N."/>
            <person name="Adriana R."/>
            <person name="Vieira A."/>
            <person name="Brugerolle De Fraissinette N."/>
            <person name="Rezende De Castro R."/>
            <person name="Schneider M.P."/>
            <person name="Vasconcelos V."/>
            <person name="Leao P.N."/>
        </authorList>
    </citation>
    <scope>NUCLEOTIDE SEQUENCE [LARGE SCALE GENOMIC DNA]</scope>
    <source>
        <strain evidence="19 20">LEGE 06123</strain>
    </source>
</reference>
<keyword evidence="8" id="KW-0408">Iron</keyword>
<evidence type="ECO:0000256" key="13">
    <source>
        <dbReference type="PROSITE-ProRule" id="PRU01360"/>
    </source>
</evidence>
<comment type="subcellular location">
    <subcellularLocation>
        <location evidence="1 13">Cell outer membrane</location>
        <topology evidence="1 13">Multi-pass membrane protein</topology>
    </subcellularLocation>
</comment>
<dbReference type="RefSeq" id="WP_193933009.1">
    <property type="nucleotide sequence ID" value="NZ_CAWPMZ010000073.1"/>
</dbReference>
<keyword evidence="12 13" id="KW-0998">Cell outer membrane</keyword>
<dbReference type="PANTHER" id="PTHR32552:SF68">
    <property type="entry name" value="FERRICHROME OUTER MEMBRANE TRANSPORTER_PHAGE RECEPTOR"/>
    <property type="match status" value="1"/>
</dbReference>
<evidence type="ECO:0000256" key="8">
    <source>
        <dbReference type="ARBA" id="ARBA00023004"/>
    </source>
</evidence>
<dbReference type="NCBIfam" id="TIGR01783">
    <property type="entry name" value="TonB-siderophor"/>
    <property type="match status" value="1"/>
</dbReference>
<dbReference type="PROSITE" id="PS52016">
    <property type="entry name" value="TONB_DEPENDENT_REC_3"/>
    <property type="match status" value="1"/>
</dbReference>
<keyword evidence="9" id="KW-0406">Ion transport</keyword>
<feature type="domain" description="TonB-dependent receptor plug" evidence="17">
    <location>
        <begin position="197"/>
        <end position="292"/>
    </location>
</feature>
<keyword evidence="19" id="KW-0675">Receptor</keyword>
<keyword evidence="10 14" id="KW-0798">TonB box</keyword>
<evidence type="ECO:0000256" key="7">
    <source>
        <dbReference type="ARBA" id="ARBA00022729"/>
    </source>
</evidence>
<organism evidence="19 20">
    <name type="scientific">Gloeocapsopsis crepidinum LEGE 06123</name>
    <dbReference type="NCBI Taxonomy" id="588587"/>
    <lineage>
        <taxon>Bacteria</taxon>
        <taxon>Bacillati</taxon>
        <taxon>Cyanobacteriota</taxon>
        <taxon>Cyanophyceae</taxon>
        <taxon>Oscillatoriophycideae</taxon>
        <taxon>Chroococcales</taxon>
        <taxon>Chroococcaceae</taxon>
        <taxon>Gloeocapsopsis</taxon>
    </lineage>
</organism>
<dbReference type="EMBL" id="JADEWN010000040">
    <property type="protein sequence ID" value="MBE9191817.1"/>
    <property type="molecule type" value="Genomic_DNA"/>
</dbReference>
<dbReference type="Gene3D" id="2.40.170.20">
    <property type="entry name" value="TonB-dependent receptor, beta-barrel domain"/>
    <property type="match status" value="1"/>
</dbReference>
<feature type="chain" id="PRO_5046265615" evidence="15">
    <location>
        <begin position="26"/>
        <end position="716"/>
    </location>
</feature>